<evidence type="ECO:0008006" key="4">
    <source>
        <dbReference type="Google" id="ProtNLM"/>
    </source>
</evidence>
<protein>
    <recommendedName>
        <fullName evidence="4">Peptidase C1A papain C-terminal domain-containing protein</fullName>
    </recommendedName>
</protein>
<dbReference type="Gene3D" id="3.90.70.10">
    <property type="entry name" value="Cysteine proteinases"/>
    <property type="match status" value="1"/>
</dbReference>
<evidence type="ECO:0000313" key="3">
    <source>
        <dbReference type="Proteomes" id="UP000019063"/>
    </source>
</evidence>
<keyword evidence="3" id="KW-1185">Reference proteome</keyword>
<sequence>MDRFFTHLASGGHDPRRFSGRVGSIVCRFRPAFLLNGDSFAANPDIPADFAADFAALEPHIEAAAAATGKIQTRADGNKQILGTCFRVGADRSLVATARHVARALLQPQAGLCAGADPQVMPDAKSALIDLEVEFEAGNGRPVEIIAIESIVFAHPVLDLMLLRLETDSARDPLPLADPLAAADARDAPLWIVGYPVTRPSSSEDSKFEAVFGPADAATTGVKRASPGRLQKAPVPPDAGSADVKHDATTLPGSSGSPILDGRTGGLIGLHYRGDAGDSWNMMIYLPNALADGALHDRFDPAVAKDAVRAFPATSGAIDIVEIGRPHVRLMTADDMLEVAVDDGTGPASAAPGEFADSPRAVADRHDIRDRYYSPVLGVPASRYLPDPPDPEMLHHQTQRADCCGCAVATVVERALAAQGRPGRCSARMLYEMGRLHDEFVDDLPGGTSLRGAIKGFFHNGAAPKVDGDDKADWFLSIDLAKKARMTTLGAYYRLQPSLPDFQMAIQETGAVAISAWTHSGWRDPVNGVIERRPDRCAAHAFVLVGYDETGFLVQNSWGPGWGGWRHPETGTELPGVAHWSYADWAATVMDAWVLQVAAPAPSAHNLPLPAYQQPDAPRRSGMPDPFAALPKPRRLAIIGHIAHSERLGLVEDGRIGAGQRSLRRTALHLGSYDSWSDPEKRYTALAFLFHDPTLGPESAARLSAHLVPRFKAARVYPVNIIHGADEIRSLVVRMTDEAALASAIGAQAPQDITAFLDRRAARIAEPLLAAFLDGCAEAAAEGGALWSILANFGAEAIYSTDKRRTKPRPVHVISFGMGAFAAQACFGEGAADWALRGEDLVPVTPATVTLLAPLGLKGRSVTAPEGWRPHAAGKGPKVRVEPLGPDRVFGSVLDGYRGEWLDLVAGMSPRIESAARDKKADASPHATLAGLLTDTQALNRMMGDVCAKPPLPTWASF</sequence>
<dbReference type="RefSeq" id="WP_051487923.1">
    <property type="nucleotide sequence ID" value="NZ_AQQW01000017.1"/>
</dbReference>
<reference evidence="2 3" key="1">
    <citation type="journal article" date="2014" name="Antonie Van Leeuwenhoek">
        <title>Roseivivax atlanticus sp. nov., isolated from surface seawater of the Atlantic Ocean.</title>
        <authorList>
            <person name="Li G."/>
            <person name="Lai Q."/>
            <person name="Liu X."/>
            <person name="Sun F."/>
            <person name="Shao Z."/>
        </authorList>
    </citation>
    <scope>NUCLEOTIDE SEQUENCE [LARGE SCALE GENOMIC DNA]</scope>
    <source>
        <strain evidence="2 3">22II-s10s</strain>
    </source>
</reference>
<dbReference type="eggNOG" id="COG4870">
    <property type="taxonomic scope" value="Bacteria"/>
</dbReference>
<dbReference type="InterPro" id="IPR038765">
    <property type="entry name" value="Papain-like_cys_pep_sf"/>
</dbReference>
<accession>W4HF66</accession>
<dbReference type="Proteomes" id="UP000019063">
    <property type="component" value="Unassembled WGS sequence"/>
</dbReference>
<dbReference type="SUPFAM" id="SSF54001">
    <property type="entry name" value="Cysteine proteinases"/>
    <property type="match status" value="1"/>
</dbReference>
<evidence type="ECO:0000313" key="2">
    <source>
        <dbReference type="EMBL" id="ETW11038.1"/>
    </source>
</evidence>
<dbReference type="SUPFAM" id="SSF50494">
    <property type="entry name" value="Trypsin-like serine proteases"/>
    <property type="match status" value="1"/>
</dbReference>
<dbReference type="Pfam" id="PF13365">
    <property type="entry name" value="Trypsin_2"/>
    <property type="match status" value="1"/>
</dbReference>
<evidence type="ECO:0000256" key="1">
    <source>
        <dbReference type="SAM" id="MobiDB-lite"/>
    </source>
</evidence>
<organism evidence="2 3">
    <name type="scientific">Roseivivax marinus</name>
    <dbReference type="NCBI Taxonomy" id="1379903"/>
    <lineage>
        <taxon>Bacteria</taxon>
        <taxon>Pseudomonadati</taxon>
        <taxon>Pseudomonadota</taxon>
        <taxon>Alphaproteobacteria</taxon>
        <taxon>Rhodobacterales</taxon>
        <taxon>Roseobacteraceae</taxon>
        <taxon>Roseivivax</taxon>
    </lineage>
</organism>
<dbReference type="AlphaFoldDB" id="W4HF66"/>
<dbReference type="EMBL" id="AQQW01000017">
    <property type="protein sequence ID" value="ETW11038.1"/>
    <property type="molecule type" value="Genomic_DNA"/>
</dbReference>
<name>W4HF66_9RHOB</name>
<gene>
    <name evidence="2" type="ORF">ATO8_19059</name>
</gene>
<dbReference type="STRING" id="1379903.ATO8_19059"/>
<comment type="caution">
    <text evidence="2">The sequence shown here is derived from an EMBL/GenBank/DDBJ whole genome shotgun (WGS) entry which is preliminary data.</text>
</comment>
<dbReference type="InterPro" id="IPR009003">
    <property type="entry name" value="Peptidase_S1_PA"/>
</dbReference>
<dbReference type="eggNOG" id="COG3591">
    <property type="taxonomic scope" value="Bacteria"/>
</dbReference>
<feature type="region of interest" description="Disordered" evidence="1">
    <location>
        <begin position="222"/>
        <end position="258"/>
    </location>
</feature>
<dbReference type="Gene3D" id="2.40.10.120">
    <property type="match status" value="1"/>
</dbReference>
<proteinExistence type="predicted"/>